<dbReference type="OrthoDB" id="9981647at2759"/>
<keyword evidence="2" id="KW-0677">Repeat</keyword>
<dbReference type="GO" id="GO:0070062">
    <property type="term" value="C:extracellular exosome"/>
    <property type="evidence" value="ECO:0007669"/>
    <property type="project" value="TreeGrafter"/>
</dbReference>
<organism evidence="4">
    <name type="scientific">Aquarana catesbeiana</name>
    <name type="common">American bullfrog</name>
    <name type="synonym">Rana catesbeiana</name>
    <dbReference type="NCBI Taxonomy" id="8400"/>
    <lineage>
        <taxon>Eukaryota</taxon>
        <taxon>Metazoa</taxon>
        <taxon>Chordata</taxon>
        <taxon>Craniata</taxon>
        <taxon>Vertebrata</taxon>
        <taxon>Euteleostomi</taxon>
        <taxon>Amphibia</taxon>
        <taxon>Batrachia</taxon>
        <taxon>Anura</taxon>
        <taxon>Neobatrachia</taxon>
        <taxon>Ranoidea</taxon>
        <taxon>Ranidae</taxon>
        <taxon>Aquarana</taxon>
    </lineage>
</organism>
<dbReference type="AlphaFoldDB" id="A0A2G9RK64"/>
<keyword evidence="3" id="KW-0325">Glycoprotein</keyword>
<accession>A0A2G9RK64</accession>
<dbReference type="GO" id="GO:0009617">
    <property type="term" value="P:response to bacterium"/>
    <property type="evidence" value="ECO:0007669"/>
    <property type="project" value="TreeGrafter"/>
</dbReference>
<protein>
    <recommendedName>
        <fullName evidence="5">Peptidase S1 domain-containing protein</fullName>
    </recommendedName>
</protein>
<gene>
    <name evidence="4" type="ORF">AB205_0153250</name>
</gene>
<evidence type="ECO:0000313" key="4">
    <source>
        <dbReference type="EMBL" id="PIO28145.1"/>
    </source>
</evidence>
<evidence type="ECO:0008006" key="5">
    <source>
        <dbReference type="Google" id="ProtNLM"/>
    </source>
</evidence>
<evidence type="ECO:0000256" key="1">
    <source>
        <dbReference type="ARBA" id="ARBA00022659"/>
    </source>
</evidence>
<dbReference type="GO" id="GO:0006956">
    <property type="term" value="P:complement activation"/>
    <property type="evidence" value="ECO:0007669"/>
    <property type="project" value="TreeGrafter"/>
</dbReference>
<name>A0A2G9RK64_AQUCT</name>
<dbReference type="Gene3D" id="2.40.10.10">
    <property type="entry name" value="Trypsin-like serine proteases"/>
    <property type="match status" value="1"/>
</dbReference>
<evidence type="ECO:0000256" key="3">
    <source>
        <dbReference type="ARBA" id="ARBA00023180"/>
    </source>
</evidence>
<dbReference type="InterPro" id="IPR043504">
    <property type="entry name" value="Peptidase_S1_PA_chymotrypsin"/>
</dbReference>
<dbReference type="PANTHER" id="PTHR46393:SF1">
    <property type="entry name" value="COMPLEMENT FACTOR B"/>
    <property type="match status" value="1"/>
</dbReference>
<dbReference type="InterPro" id="IPR009003">
    <property type="entry name" value="Peptidase_S1_PA"/>
</dbReference>
<keyword evidence="1" id="KW-0768">Sushi</keyword>
<dbReference type="EMBL" id="KV941396">
    <property type="protein sequence ID" value="PIO28145.1"/>
    <property type="molecule type" value="Genomic_DNA"/>
</dbReference>
<reference evidence="4" key="1">
    <citation type="submission" date="2017-08" db="EMBL/GenBank/DDBJ databases">
        <title>Assembly of the North American Bullfrog Genome.</title>
        <authorList>
            <person name="Warren R.L."/>
            <person name="Vandervalk B.P."/>
            <person name="Kucuk E."/>
            <person name="Birol I."/>
            <person name="Helbing C."/>
            <person name="Pandoh P."/>
            <person name="Behsaz B."/>
            <person name="Mohamadi H."/>
            <person name="Chu J."/>
            <person name="Jackman S."/>
            <person name="Hammond S.A."/>
            <person name="Veldhoen N."/>
            <person name="Kirk H."/>
            <person name="Zhao Y."/>
            <person name="Coope R."/>
            <person name="Pleasance S."/>
            <person name="Moore R."/>
            <person name="Holt R."/>
        </authorList>
    </citation>
    <scope>NUCLEOTIDE SEQUENCE</scope>
    <source>
        <strain evidence="4">Bruno</strain>
        <tissue evidence="4">Liver</tissue>
    </source>
</reference>
<proteinExistence type="predicted"/>
<sequence length="143" mass="16106">MFITEKSRNSFEQMDVLIKQGSKRNACLEDVKKIKHFAKIADIRDFVTDQFLCTGGIDPVVDPQTCGHDGATPLIINYRGRYIQVGVTSWGTVDSCHGYKRKTPVPATNRDFHVNLFSVLPWIQQIVKDELTFIGITQNSTSS</sequence>
<evidence type="ECO:0000256" key="2">
    <source>
        <dbReference type="ARBA" id="ARBA00022737"/>
    </source>
</evidence>
<dbReference type="PANTHER" id="PTHR46393">
    <property type="entry name" value="SUSHI DOMAIN-CONTAINING PROTEIN"/>
    <property type="match status" value="1"/>
</dbReference>
<dbReference type="SUPFAM" id="SSF50494">
    <property type="entry name" value="Trypsin-like serine proteases"/>
    <property type="match status" value="1"/>
</dbReference>